<gene>
    <name evidence="2" type="ORF">ACFSCZ_03140</name>
</gene>
<feature type="transmembrane region" description="Helical" evidence="1">
    <location>
        <begin position="56"/>
        <end position="75"/>
    </location>
</feature>
<accession>A0ABW4KFB3</accession>
<comment type="caution">
    <text evidence="2">The sequence shown here is derived from an EMBL/GenBank/DDBJ whole genome shotgun (WGS) entry which is preliminary data.</text>
</comment>
<evidence type="ECO:0000256" key="1">
    <source>
        <dbReference type="SAM" id="Phobius"/>
    </source>
</evidence>
<evidence type="ECO:0000313" key="2">
    <source>
        <dbReference type="EMBL" id="MFD1705743.1"/>
    </source>
</evidence>
<evidence type="ECO:0000313" key="3">
    <source>
        <dbReference type="Proteomes" id="UP001597301"/>
    </source>
</evidence>
<sequence>MKKYVAMITQFFIWSGFTVVEWLSGDDRILAKATLFAVFFYLAFLLGKMIVQSNKVAIVVTVASLAVYGGIYLSLDLLQHSTFL</sequence>
<feature type="transmembrane region" description="Helical" evidence="1">
    <location>
        <begin position="29"/>
        <end position="47"/>
    </location>
</feature>
<dbReference type="Proteomes" id="UP001597301">
    <property type="component" value="Unassembled WGS sequence"/>
</dbReference>
<keyword evidence="1" id="KW-0472">Membrane</keyword>
<protein>
    <submittedName>
        <fullName evidence="2">Uncharacterized protein</fullName>
    </submittedName>
</protein>
<name>A0ABW4KFB3_9BACI</name>
<feature type="transmembrane region" description="Helical" evidence="1">
    <location>
        <begin position="5"/>
        <end position="23"/>
    </location>
</feature>
<keyword evidence="3" id="KW-1185">Reference proteome</keyword>
<keyword evidence="1" id="KW-1133">Transmembrane helix</keyword>
<proteinExistence type="predicted"/>
<reference evidence="3" key="1">
    <citation type="journal article" date="2019" name="Int. J. Syst. Evol. Microbiol.">
        <title>The Global Catalogue of Microorganisms (GCM) 10K type strain sequencing project: providing services to taxonomists for standard genome sequencing and annotation.</title>
        <authorList>
            <consortium name="The Broad Institute Genomics Platform"/>
            <consortium name="The Broad Institute Genome Sequencing Center for Infectious Disease"/>
            <person name="Wu L."/>
            <person name="Ma J."/>
        </authorList>
    </citation>
    <scope>NUCLEOTIDE SEQUENCE [LARGE SCALE GENOMIC DNA]</scope>
    <source>
        <strain evidence="3">CGMCC 1.12295</strain>
    </source>
</reference>
<dbReference type="RefSeq" id="WP_380772289.1">
    <property type="nucleotide sequence ID" value="NZ_JBHUEO010000005.1"/>
</dbReference>
<keyword evidence="1" id="KW-0812">Transmembrane</keyword>
<dbReference type="EMBL" id="JBHUEO010000005">
    <property type="protein sequence ID" value="MFD1705743.1"/>
    <property type="molecule type" value="Genomic_DNA"/>
</dbReference>
<organism evidence="2 3">
    <name type="scientific">Siminovitchia sediminis</name>
    <dbReference type="NCBI Taxonomy" id="1274353"/>
    <lineage>
        <taxon>Bacteria</taxon>
        <taxon>Bacillati</taxon>
        <taxon>Bacillota</taxon>
        <taxon>Bacilli</taxon>
        <taxon>Bacillales</taxon>
        <taxon>Bacillaceae</taxon>
        <taxon>Siminovitchia</taxon>
    </lineage>
</organism>